<dbReference type="PROSITE" id="PS50005">
    <property type="entry name" value="TPR"/>
    <property type="match status" value="1"/>
</dbReference>
<organism evidence="4">
    <name type="scientific">Acidobacterium capsulatum</name>
    <dbReference type="NCBI Taxonomy" id="33075"/>
    <lineage>
        <taxon>Bacteria</taxon>
        <taxon>Pseudomonadati</taxon>
        <taxon>Acidobacteriota</taxon>
        <taxon>Terriglobia</taxon>
        <taxon>Terriglobales</taxon>
        <taxon>Acidobacteriaceae</taxon>
        <taxon>Acidobacterium</taxon>
    </lineage>
</organism>
<keyword evidence="1" id="KW-0802">TPR repeat</keyword>
<feature type="repeat" description="TPR" evidence="1">
    <location>
        <begin position="166"/>
        <end position="199"/>
    </location>
</feature>
<accession>A0A7V5CT76</accession>
<dbReference type="InterPro" id="IPR019734">
    <property type="entry name" value="TPR_rpt"/>
</dbReference>
<reference evidence="4" key="1">
    <citation type="journal article" date="2020" name="mSystems">
        <title>Genome- and Community-Level Interaction Insights into Carbon Utilization and Element Cycling Functions of Hydrothermarchaeota in Hydrothermal Sediment.</title>
        <authorList>
            <person name="Zhou Z."/>
            <person name="Liu Y."/>
            <person name="Xu W."/>
            <person name="Pan J."/>
            <person name="Luo Z.H."/>
            <person name="Li M."/>
        </authorList>
    </citation>
    <scope>NUCLEOTIDE SEQUENCE [LARGE SCALE GENOMIC DNA]</scope>
    <source>
        <strain evidence="4">SpSt-855</strain>
    </source>
</reference>
<feature type="signal peptide" evidence="3">
    <location>
        <begin position="1"/>
        <end position="21"/>
    </location>
</feature>
<comment type="caution">
    <text evidence="4">The sequence shown here is derived from an EMBL/GenBank/DDBJ whole genome shotgun (WGS) entry which is preliminary data.</text>
</comment>
<gene>
    <name evidence="4" type="ORF">ENW50_04000</name>
</gene>
<name>A0A7V5CT76_9BACT</name>
<evidence type="ECO:0000256" key="3">
    <source>
        <dbReference type="SAM" id="SignalP"/>
    </source>
</evidence>
<dbReference type="Pfam" id="PF14559">
    <property type="entry name" value="TPR_19"/>
    <property type="match status" value="1"/>
</dbReference>
<evidence type="ECO:0000313" key="4">
    <source>
        <dbReference type="EMBL" id="HGY93840.1"/>
    </source>
</evidence>
<feature type="compositionally biased region" description="Low complexity" evidence="2">
    <location>
        <begin position="112"/>
        <end position="121"/>
    </location>
</feature>
<dbReference type="EMBL" id="DTKL01000019">
    <property type="protein sequence ID" value="HGY93840.1"/>
    <property type="molecule type" value="Genomic_DNA"/>
</dbReference>
<feature type="chain" id="PRO_5031008368" evidence="3">
    <location>
        <begin position="22"/>
        <end position="250"/>
    </location>
</feature>
<protein>
    <submittedName>
        <fullName evidence="4">Tetratricopeptide repeat protein</fullName>
    </submittedName>
</protein>
<evidence type="ECO:0000256" key="2">
    <source>
        <dbReference type="SAM" id="MobiDB-lite"/>
    </source>
</evidence>
<sequence length="250" mass="26065">MKRLLSIILVAVVAAAIPAIAQQNQQNQQPPAHPMAPFAPGSPDNPQTAQPQAKKNWGGGVTCDKGKCKPTKPSAGQSSDGYPSFPPSALAPDAPDASPAQQNPFPEAKSLAAQKKAQQAAPQPPPATEPSSSSDQRLPGMDALGNGSGMHTDDGTGKPVFNPGLAAKDNKVGSFYLASGDYVGAYSRFKEATQVDPKSAEAVFGLAEAADRLGKRTEAIQNFEIYLDAVHKGHDAKVARKALKRLTAHP</sequence>
<dbReference type="SUPFAM" id="SSF48452">
    <property type="entry name" value="TPR-like"/>
    <property type="match status" value="1"/>
</dbReference>
<dbReference type="AlphaFoldDB" id="A0A7V5CT76"/>
<dbReference type="InterPro" id="IPR011990">
    <property type="entry name" value="TPR-like_helical_dom_sf"/>
</dbReference>
<feature type="compositionally biased region" description="Low complexity" evidence="2">
    <location>
        <begin position="87"/>
        <end position="100"/>
    </location>
</feature>
<proteinExistence type="predicted"/>
<evidence type="ECO:0000256" key="1">
    <source>
        <dbReference type="PROSITE-ProRule" id="PRU00339"/>
    </source>
</evidence>
<feature type="compositionally biased region" description="Polar residues" evidence="2">
    <location>
        <begin position="44"/>
        <end position="53"/>
    </location>
</feature>
<keyword evidence="3" id="KW-0732">Signal</keyword>
<feature type="region of interest" description="Disordered" evidence="2">
    <location>
        <begin position="24"/>
        <end position="162"/>
    </location>
</feature>
<dbReference type="Gene3D" id="1.25.40.10">
    <property type="entry name" value="Tetratricopeptide repeat domain"/>
    <property type="match status" value="1"/>
</dbReference>